<evidence type="ECO:0008006" key="4">
    <source>
        <dbReference type="Google" id="ProtNLM"/>
    </source>
</evidence>
<proteinExistence type="predicted"/>
<keyword evidence="3" id="KW-1185">Reference proteome</keyword>
<gene>
    <name evidence="2" type="ORF">M4486_13885</name>
</gene>
<dbReference type="InterPro" id="IPR036249">
    <property type="entry name" value="Thioredoxin-like_sf"/>
</dbReference>
<organism evidence="2 3">
    <name type="scientific">Brachybacterium kimchii</name>
    <dbReference type="NCBI Taxonomy" id="2942909"/>
    <lineage>
        <taxon>Bacteria</taxon>
        <taxon>Bacillati</taxon>
        <taxon>Actinomycetota</taxon>
        <taxon>Actinomycetes</taxon>
        <taxon>Micrococcales</taxon>
        <taxon>Dermabacteraceae</taxon>
        <taxon>Brachybacterium</taxon>
    </lineage>
</organism>
<dbReference type="Gene3D" id="3.40.30.10">
    <property type="entry name" value="Glutaredoxin"/>
    <property type="match status" value="1"/>
</dbReference>
<dbReference type="SUPFAM" id="SSF52833">
    <property type="entry name" value="Thioredoxin-like"/>
    <property type="match status" value="1"/>
</dbReference>
<sequence>MPARPETRTLHPEAVIVLVTASWCLPCRPARTLLQELQRRWGERVLPLVLDADAAPAHRTGINRSDGTSESARDAGDDPVDDAVVGTSGGDAGIPLLARLAVEQLPTWILLHPEARKGEPPPHVQVMPNDPDDGPVAAGALAGESLDGPGLVLGGDWREVARRVGAVPKLEILALVDHPDAPERTAGPPYALGSEAGAAESNGHRSRPSAEDRA</sequence>
<reference evidence="2" key="1">
    <citation type="submission" date="2022-05" db="EMBL/GenBank/DDBJ databases">
        <title>Genomic analysis of Brachybacterium sp. CBA3104.</title>
        <authorList>
            <person name="Roh S.W."/>
            <person name="Kim Y.B."/>
            <person name="Kim Y."/>
        </authorList>
    </citation>
    <scope>NUCLEOTIDE SEQUENCE</scope>
    <source>
        <strain evidence="2">CBA3104</strain>
    </source>
</reference>
<feature type="region of interest" description="Disordered" evidence="1">
    <location>
        <begin position="177"/>
        <end position="214"/>
    </location>
</feature>
<evidence type="ECO:0000313" key="2">
    <source>
        <dbReference type="EMBL" id="UQN28710.1"/>
    </source>
</evidence>
<evidence type="ECO:0000256" key="1">
    <source>
        <dbReference type="SAM" id="MobiDB-lite"/>
    </source>
</evidence>
<protein>
    <recommendedName>
        <fullName evidence="4">Thioredoxin</fullName>
    </recommendedName>
</protein>
<name>A0ABY4N2B8_9MICO</name>
<dbReference type="RefSeq" id="WP_249477832.1">
    <property type="nucleotide sequence ID" value="NZ_CP097218.1"/>
</dbReference>
<accession>A0ABY4N2B8</accession>
<evidence type="ECO:0000313" key="3">
    <source>
        <dbReference type="Proteomes" id="UP001055868"/>
    </source>
</evidence>
<dbReference type="Proteomes" id="UP001055868">
    <property type="component" value="Chromosome"/>
</dbReference>
<dbReference type="EMBL" id="CP097218">
    <property type="protein sequence ID" value="UQN28710.1"/>
    <property type="molecule type" value="Genomic_DNA"/>
</dbReference>
<feature type="region of interest" description="Disordered" evidence="1">
    <location>
        <begin position="58"/>
        <end position="87"/>
    </location>
</feature>